<accession>A0AAE3TF44</accession>
<dbReference type="GO" id="GO:0030170">
    <property type="term" value="F:pyridoxal phosphate binding"/>
    <property type="evidence" value="ECO:0007669"/>
    <property type="project" value="UniProtKB-UniRule"/>
</dbReference>
<feature type="binding site" evidence="12">
    <location>
        <position position="316"/>
    </location>
    <ligand>
        <name>substrate</name>
    </ligand>
</feature>
<name>A0AAE3TF44_9BACT</name>
<evidence type="ECO:0000256" key="12">
    <source>
        <dbReference type="HAMAP-Rule" id="MF_02120"/>
    </source>
</evidence>
<sequence>MHYFEYRNGELYCEEVSVKKILKEVGTPVYIYSAKTIKRHFKVFRESFSKIDHLICYSVKANSNIAIISLLKQLGSGADIVSAGELKRVLKAGIDPKKIVFSGVGKTPEEIELALNADILMFNVESLEELETLGEVAKKLGKRAPFALRINPDVDPQTHPYISTGLKKSKFGIPEEFVIEAYKKAKENPYLQPVGIDAHIGSQITSISPFVDALSRLKKIWEELISLGFELKYLDIGGGLGIVYENEEPPLPQEYADAIIKEGKDLKATIILEPGRVIVGNAGILVTKVLYTKENILKKFVIVDAGMNDLIRPAFYQAYHKIIPVEEKNLEYEVVDVVGPICESSDFFAKERKLPKVKRGDFLAIMSAGAYGFVMSSNYNSRPRPPEVLVDGEDYYVIRKRETVEDLLAFETIPNKYL</sequence>
<dbReference type="InterPro" id="IPR002986">
    <property type="entry name" value="DAP_deCOOHase_LysA"/>
</dbReference>
<keyword evidence="6 12" id="KW-0456">Lyase</keyword>
<evidence type="ECO:0000256" key="2">
    <source>
        <dbReference type="ARBA" id="ARBA00022605"/>
    </source>
</evidence>
<evidence type="ECO:0000256" key="8">
    <source>
        <dbReference type="ARBA" id="ARBA00060643"/>
    </source>
</evidence>
<reference evidence="16" key="1">
    <citation type="submission" date="2022-11" db="EMBL/GenBank/DDBJ databases">
        <title>Candidatus Alkanophaga archaea from heated hydrothermal vent sediment oxidize petroleum alkanes.</title>
        <authorList>
            <person name="Zehnle H."/>
            <person name="Laso-Perez R."/>
            <person name="Lipp J."/>
            <person name="Teske A."/>
            <person name="Wegener G."/>
        </authorList>
    </citation>
    <scope>NUCLEOTIDE SEQUENCE</scope>
    <source>
        <strain evidence="16">MCA70</strain>
    </source>
</reference>
<feature type="binding site" evidence="12">
    <location>
        <position position="312"/>
    </location>
    <ligand>
        <name>substrate</name>
    </ligand>
</feature>
<dbReference type="PANTHER" id="PTHR43727:SF2">
    <property type="entry name" value="GROUP IV DECARBOXYLASE"/>
    <property type="match status" value="1"/>
</dbReference>
<organism evidence="16 17">
    <name type="scientific">Candidatus Thermodesulfobacterium syntrophicum</name>
    <dbReference type="NCBI Taxonomy" id="3060442"/>
    <lineage>
        <taxon>Bacteria</taxon>
        <taxon>Pseudomonadati</taxon>
        <taxon>Thermodesulfobacteriota</taxon>
        <taxon>Thermodesulfobacteria</taxon>
        <taxon>Thermodesulfobacteriales</taxon>
        <taxon>Thermodesulfobacteriaceae</taxon>
        <taxon>Thermodesulfobacterium</taxon>
    </lineage>
</organism>
<dbReference type="NCBIfam" id="TIGR01048">
    <property type="entry name" value="lysA"/>
    <property type="match status" value="1"/>
</dbReference>
<feature type="domain" description="Orn/DAP/Arg decarboxylase 2 N-terminal" evidence="15">
    <location>
        <begin position="36"/>
        <end position="279"/>
    </location>
</feature>
<dbReference type="EC" id="4.1.1.20" evidence="10 12"/>
<keyword evidence="5 12" id="KW-0457">Lysine biosynthesis</keyword>
<dbReference type="Gene3D" id="2.40.37.10">
    <property type="entry name" value="Lyase, Ornithine Decarboxylase, Chain A, domain 1"/>
    <property type="match status" value="1"/>
</dbReference>
<comment type="subunit">
    <text evidence="12">Homodimer.</text>
</comment>
<dbReference type="PANTHER" id="PTHR43727">
    <property type="entry name" value="DIAMINOPIMELATE DECARBOXYLASE"/>
    <property type="match status" value="1"/>
</dbReference>
<evidence type="ECO:0000256" key="10">
    <source>
        <dbReference type="ARBA" id="ARBA00066427"/>
    </source>
</evidence>
<feature type="binding site" evidence="12">
    <location>
        <position position="343"/>
    </location>
    <ligand>
        <name>substrate</name>
    </ligand>
</feature>
<dbReference type="InterPro" id="IPR022657">
    <property type="entry name" value="De-COase2_CS"/>
</dbReference>
<keyword evidence="4 12" id="KW-0663">Pyridoxal phosphate</keyword>
<dbReference type="PRINTS" id="PR01179">
    <property type="entry name" value="ODADCRBXLASE"/>
</dbReference>
<comment type="pathway">
    <text evidence="8 12 14">Amino-acid biosynthesis; L-lysine biosynthesis via DAP pathway; L-lysine from DL-2,6-diaminopimelate: step 1/1.</text>
</comment>
<feature type="binding site" evidence="12">
    <location>
        <position position="371"/>
    </location>
    <ligand>
        <name>substrate</name>
    </ligand>
</feature>
<dbReference type="Gene3D" id="3.20.20.10">
    <property type="entry name" value="Alanine racemase"/>
    <property type="match status" value="1"/>
</dbReference>
<feature type="active site" description="Proton donor" evidence="13">
    <location>
        <position position="342"/>
    </location>
</feature>
<dbReference type="GO" id="GO:0009089">
    <property type="term" value="P:lysine biosynthetic process via diaminopimelate"/>
    <property type="evidence" value="ECO:0007669"/>
    <property type="project" value="UniProtKB-UniRule"/>
</dbReference>
<evidence type="ECO:0000256" key="1">
    <source>
        <dbReference type="ARBA" id="ARBA00001933"/>
    </source>
</evidence>
<dbReference type="PROSITE" id="PS00879">
    <property type="entry name" value="ODR_DC_2_2"/>
    <property type="match status" value="1"/>
</dbReference>
<evidence type="ECO:0000256" key="14">
    <source>
        <dbReference type="RuleBase" id="RU003738"/>
    </source>
</evidence>
<evidence type="ECO:0000256" key="9">
    <source>
        <dbReference type="ARBA" id="ARBA00060983"/>
    </source>
</evidence>
<dbReference type="SUPFAM" id="SSF50621">
    <property type="entry name" value="Alanine racemase C-terminal domain-like"/>
    <property type="match status" value="1"/>
</dbReference>
<dbReference type="InterPro" id="IPR022644">
    <property type="entry name" value="De-COase2_N"/>
</dbReference>
<feature type="binding site" evidence="12">
    <location>
        <position position="371"/>
    </location>
    <ligand>
        <name>pyridoxal 5'-phosphate</name>
        <dbReference type="ChEBI" id="CHEBI:597326"/>
    </ligand>
</feature>
<feature type="binding site" evidence="12">
    <location>
        <position position="239"/>
    </location>
    <ligand>
        <name>pyridoxal 5'-phosphate</name>
        <dbReference type="ChEBI" id="CHEBI:597326"/>
    </ligand>
</feature>
<comment type="function">
    <text evidence="12">Specifically catalyzes the decarboxylation of meso-diaminopimelate (meso-DAP) to L-lysine.</text>
</comment>
<dbReference type="GO" id="GO:0008836">
    <property type="term" value="F:diaminopimelate decarboxylase activity"/>
    <property type="evidence" value="ECO:0007669"/>
    <property type="project" value="UniProtKB-UniRule"/>
</dbReference>
<dbReference type="HAMAP" id="MF_02120">
    <property type="entry name" value="LysA"/>
    <property type="match status" value="1"/>
</dbReference>
<evidence type="ECO:0000313" key="17">
    <source>
        <dbReference type="Proteomes" id="UP001144110"/>
    </source>
</evidence>
<comment type="catalytic activity">
    <reaction evidence="7 12 14">
        <text>meso-2,6-diaminopimelate + H(+) = L-lysine + CO2</text>
        <dbReference type="Rhea" id="RHEA:15101"/>
        <dbReference type="ChEBI" id="CHEBI:15378"/>
        <dbReference type="ChEBI" id="CHEBI:16526"/>
        <dbReference type="ChEBI" id="CHEBI:32551"/>
        <dbReference type="ChEBI" id="CHEBI:57791"/>
        <dbReference type="EC" id="4.1.1.20"/>
    </reaction>
</comment>
<evidence type="ECO:0000256" key="11">
    <source>
        <dbReference type="ARBA" id="ARBA00074972"/>
    </source>
</evidence>
<comment type="cofactor">
    <cofactor evidence="1 12 13 14">
        <name>pyridoxal 5'-phosphate</name>
        <dbReference type="ChEBI" id="CHEBI:597326"/>
    </cofactor>
</comment>
<dbReference type="InterPro" id="IPR000183">
    <property type="entry name" value="Orn/DAP/Arg_de-COase"/>
</dbReference>
<evidence type="ECO:0000256" key="3">
    <source>
        <dbReference type="ARBA" id="ARBA00022793"/>
    </source>
</evidence>
<dbReference type="InterPro" id="IPR029066">
    <property type="entry name" value="PLP-binding_barrel"/>
</dbReference>
<protein>
    <recommendedName>
        <fullName evidence="11 12">Diaminopimelate decarboxylase</fullName>
        <shortName evidence="12">DAP decarboxylase</shortName>
        <shortName evidence="12">DAPDC</shortName>
        <ecNumber evidence="10 12">4.1.1.20</ecNumber>
    </recommendedName>
</protein>
<feature type="modified residue" description="N6-(pyridoxal phosphate)lysine" evidence="12 13">
    <location>
        <position position="60"/>
    </location>
</feature>
<evidence type="ECO:0000256" key="6">
    <source>
        <dbReference type="ARBA" id="ARBA00023239"/>
    </source>
</evidence>
<dbReference type="FunFam" id="2.40.37.10:FF:000003">
    <property type="entry name" value="Diaminopimelate decarboxylase"/>
    <property type="match status" value="1"/>
</dbReference>
<feature type="binding site" evidence="12">
    <location>
        <position position="276"/>
    </location>
    <ligand>
        <name>substrate</name>
    </ligand>
</feature>
<dbReference type="PRINTS" id="PR01181">
    <property type="entry name" value="DAPDCRBXLASE"/>
</dbReference>
<dbReference type="CDD" id="cd06828">
    <property type="entry name" value="PLPDE_III_DapDC"/>
    <property type="match status" value="1"/>
</dbReference>
<dbReference type="InterPro" id="IPR009006">
    <property type="entry name" value="Ala_racemase/Decarboxylase_C"/>
</dbReference>
<feature type="binding site" evidence="12">
    <location>
        <begin position="273"/>
        <end position="276"/>
    </location>
    <ligand>
        <name>pyridoxal 5'-phosphate</name>
        <dbReference type="ChEBI" id="CHEBI:597326"/>
    </ligand>
</feature>
<evidence type="ECO:0000256" key="4">
    <source>
        <dbReference type="ARBA" id="ARBA00022898"/>
    </source>
</evidence>
<keyword evidence="3 12" id="KW-0210">Decarboxylase</keyword>
<evidence type="ECO:0000259" key="15">
    <source>
        <dbReference type="Pfam" id="PF02784"/>
    </source>
</evidence>
<dbReference type="Proteomes" id="UP001144110">
    <property type="component" value="Unassembled WGS sequence"/>
</dbReference>
<evidence type="ECO:0000256" key="5">
    <source>
        <dbReference type="ARBA" id="ARBA00023154"/>
    </source>
</evidence>
<evidence type="ECO:0000256" key="7">
    <source>
        <dbReference type="ARBA" id="ARBA00050464"/>
    </source>
</evidence>
<dbReference type="Pfam" id="PF02784">
    <property type="entry name" value="Orn_Arg_deC_N"/>
    <property type="match status" value="1"/>
</dbReference>
<comment type="similarity">
    <text evidence="9 12">Belongs to the Orn/Lys/Arg decarboxylase class-II family. LysA subfamily.</text>
</comment>
<keyword evidence="2 12" id="KW-0028">Amino-acid biosynthesis</keyword>
<dbReference type="AlphaFoldDB" id="A0AAE3TF44"/>
<comment type="caution">
    <text evidence="16">The sequence shown here is derived from an EMBL/GenBank/DDBJ whole genome shotgun (WGS) entry which is preliminary data.</text>
</comment>
<dbReference type="EMBL" id="JAPHEG010000004">
    <property type="protein sequence ID" value="MDF2953742.1"/>
    <property type="molecule type" value="Genomic_DNA"/>
</dbReference>
<dbReference type="FunFam" id="3.20.20.10:FF:000003">
    <property type="entry name" value="Diaminopimelate decarboxylase"/>
    <property type="match status" value="1"/>
</dbReference>
<evidence type="ECO:0000256" key="13">
    <source>
        <dbReference type="PIRSR" id="PIRSR600183-50"/>
    </source>
</evidence>
<gene>
    <name evidence="12" type="primary">lysA</name>
    <name evidence="16" type="ORF">OD816_000987</name>
</gene>
<dbReference type="SUPFAM" id="SSF51419">
    <property type="entry name" value="PLP-binding barrel"/>
    <property type="match status" value="1"/>
</dbReference>
<proteinExistence type="inferred from homology"/>
<evidence type="ECO:0000313" key="16">
    <source>
        <dbReference type="EMBL" id="MDF2953742.1"/>
    </source>
</evidence>